<evidence type="ECO:0000313" key="5">
    <source>
        <dbReference type="Proteomes" id="UP000564836"/>
    </source>
</evidence>
<dbReference type="AlphaFoldDB" id="A0A7Z0QLL7"/>
<dbReference type="Pfam" id="PF03703">
    <property type="entry name" value="bPH_2"/>
    <property type="match status" value="1"/>
</dbReference>
<evidence type="ECO:0000259" key="2">
    <source>
        <dbReference type="Pfam" id="PF03703"/>
    </source>
</evidence>
<geneLocation type="plasmid" evidence="4 5">
    <name>pBb323S2a</name>
</geneLocation>
<feature type="transmembrane region" description="Helical" evidence="1">
    <location>
        <begin position="20"/>
        <end position="41"/>
    </location>
</feature>
<reference evidence="4 5" key="1">
    <citation type="journal article" date="2017" name="Syst. Appl. Microbiol.">
        <title>Soybeans inoculated with root zone soils of Canadian native legumes harbour diverse and novel Bradyrhizobium spp. that possess agricultural potential.</title>
        <authorList>
            <person name="Bromfield E.S.P."/>
            <person name="Cloutier S."/>
            <person name="Tambong J.T."/>
            <person name="Tran Thi T.V."/>
        </authorList>
    </citation>
    <scope>NUCLEOTIDE SEQUENCE [LARGE SCALE GENOMIC DNA]</scope>
    <source>
        <strain evidence="4 5">323S2</strain>
    </source>
</reference>
<protein>
    <submittedName>
        <fullName evidence="3">PH domain-containing protein</fullName>
    </submittedName>
</protein>
<dbReference type="PANTHER" id="PTHR34473:SF2">
    <property type="entry name" value="UPF0699 TRANSMEMBRANE PROTEIN YDBT"/>
    <property type="match status" value="1"/>
</dbReference>
<dbReference type="EMBL" id="JACBFH010000004">
    <property type="protein sequence ID" value="NYY96818.1"/>
    <property type="molecule type" value="Genomic_DNA"/>
</dbReference>
<dbReference type="EMBL" id="CP088278">
    <property type="protein sequence ID" value="UGX89717.1"/>
    <property type="molecule type" value="Genomic_DNA"/>
</dbReference>
<dbReference type="RefSeq" id="WP_166354176.1">
    <property type="nucleotide sequence ID" value="NZ_CP049700.1"/>
</dbReference>
<evidence type="ECO:0000313" key="3">
    <source>
        <dbReference type="EMBL" id="NYY96818.1"/>
    </source>
</evidence>
<reference evidence="4 5" key="3">
    <citation type="journal article" date="2022" name="Int. J. Syst. Evol. Microbiol.">
        <title>Strains of Bradyrhizobium barranii sp. nov. associated with legumes native to Canada are symbionts of soybeans and belong to different subspecies (subsp. barranii subsp. nov. and subsp. apii subsp. nov.) and symbiovars (sv. glycinearum and sv. septentrionale).</title>
        <authorList>
            <person name="Bromfield E.S.P."/>
            <person name="Cloutier S."/>
            <person name="Wasai-Hara S."/>
            <person name="Minamisawa K."/>
        </authorList>
    </citation>
    <scope>NUCLEOTIDE SEQUENCE [LARGE SCALE GENOMIC DNA]</scope>
    <source>
        <strain evidence="5">323S2</strain>
        <plasmid evidence="4 5">pBb323S2a</plasmid>
    </source>
</reference>
<evidence type="ECO:0000313" key="4">
    <source>
        <dbReference type="EMBL" id="UGX89717.1"/>
    </source>
</evidence>
<organism evidence="3">
    <name type="scientific">Bradyrhizobium barranii subsp. barranii</name>
    <dbReference type="NCBI Taxonomy" id="2823807"/>
    <lineage>
        <taxon>Bacteria</taxon>
        <taxon>Pseudomonadati</taxon>
        <taxon>Pseudomonadota</taxon>
        <taxon>Alphaproteobacteria</taxon>
        <taxon>Hyphomicrobiales</taxon>
        <taxon>Nitrobacteraceae</taxon>
        <taxon>Bradyrhizobium</taxon>
        <taxon>Bradyrhizobium barranii</taxon>
    </lineage>
</organism>
<name>A0A7Z0QLL7_9BRAD</name>
<sequence length="189" mass="20908">MLAEYRPTFVLWTSFLAQLPLQLFFAVWAGGFFGGLLSMLFPSGIAIARAYIGSPFLVIGIAVLLLFPAVTLAAKWLNYRNTVYRVYSDRIEIEEGFLTLHRKEIPLASVREINLRRGILQRLIGLGSVYLATAATGQGFWWSTSAIVGGSSTFGSGAMLMDLGNSDQAYERLRELFERTRSARATLAS</sequence>
<keyword evidence="1" id="KW-0812">Transmembrane</keyword>
<feature type="transmembrane region" description="Helical" evidence="1">
    <location>
        <begin position="53"/>
        <end position="77"/>
    </location>
</feature>
<evidence type="ECO:0000256" key="1">
    <source>
        <dbReference type="SAM" id="Phobius"/>
    </source>
</evidence>
<dbReference type="PANTHER" id="PTHR34473">
    <property type="entry name" value="UPF0699 TRANSMEMBRANE PROTEIN YDBS"/>
    <property type="match status" value="1"/>
</dbReference>
<gene>
    <name evidence="4" type="ORF">G6321_00001100</name>
    <name evidence="3" type="ORF">G6321_53995</name>
</gene>
<reference evidence="3" key="2">
    <citation type="submission" date="2020-06" db="EMBL/GenBank/DDBJ databases">
        <title>Whole Genome Sequence of Bradyrhizobium sp. Strain 323S2.</title>
        <authorList>
            <person name="Bromfield E.S.P."/>
        </authorList>
    </citation>
    <scope>NUCLEOTIDE SEQUENCE [LARGE SCALE GENOMIC DNA]</scope>
    <source>
        <strain evidence="3">323S2</strain>
    </source>
</reference>
<feature type="domain" description="YdbS-like PH" evidence="2">
    <location>
        <begin position="79"/>
        <end position="137"/>
    </location>
</feature>
<keyword evidence="4" id="KW-0614">Plasmid</keyword>
<keyword evidence="1" id="KW-0472">Membrane</keyword>
<keyword evidence="1" id="KW-1133">Transmembrane helix</keyword>
<proteinExistence type="predicted"/>
<dbReference type="InterPro" id="IPR005182">
    <property type="entry name" value="YdbS-like_PH"/>
</dbReference>
<accession>A0A7Z0QLL7</accession>
<dbReference type="Proteomes" id="UP000564836">
    <property type="component" value="Plasmid pBb323S2a"/>
</dbReference>